<dbReference type="PANTHER" id="PTHR10632">
    <property type="entry name" value="SULFIDE:QUINONE OXIDOREDUCTASE"/>
    <property type="match status" value="1"/>
</dbReference>
<keyword evidence="3" id="KW-1185">Reference proteome</keyword>
<dbReference type="GO" id="GO:0070224">
    <property type="term" value="F:sulfide:quinone oxidoreductase activity"/>
    <property type="evidence" value="ECO:0007669"/>
    <property type="project" value="TreeGrafter"/>
</dbReference>
<name>A0A4Y3K6K1_CELUD</name>
<comment type="caution">
    <text evidence="2">The sequence shown here is derived from an EMBL/GenBank/DDBJ whole genome shotgun (WGS) entry which is preliminary data.</text>
</comment>
<dbReference type="InterPro" id="IPR036188">
    <property type="entry name" value="FAD/NAD-bd_sf"/>
</dbReference>
<dbReference type="GO" id="GO:0070221">
    <property type="term" value="P:sulfide oxidation, using sulfide:quinone oxidoreductase"/>
    <property type="evidence" value="ECO:0007669"/>
    <property type="project" value="TreeGrafter"/>
</dbReference>
<organism evidence="2 3">
    <name type="scientific">Cellulomonas uda</name>
    <dbReference type="NCBI Taxonomy" id="1714"/>
    <lineage>
        <taxon>Bacteria</taxon>
        <taxon>Bacillati</taxon>
        <taxon>Actinomycetota</taxon>
        <taxon>Actinomycetes</taxon>
        <taxon>Micrococcales</taxon>
        <taxon>Cellulomonadaceae</taxon>
        <taxon>Cellulomonas</taxon>
    </lineage>
</organism>
<dbReference type="Pfam" id="PF07992">
    <property type="entry name" value="Pyr_redox_2"/>
    <property type="match status" value="1"/>
</dbReference>
<gene>
    <name evidence="2" type="ORF">CUD01_00970</name>
</gene>
<dbReference type="Gene3D" id="3.50.50.60">
    <property type="entry name" value="FAD/NAD(P)-binding domain"/>
    <property type="match status" value="2"/>
</dbReference>
<dbReference type="InterPro" id="IPR015904">
    <property type="entry name" value="Sulphide_quinone_reductase"/>
</dbReference>
<feature type="domain" description="FAD/NAD(P)-binding" evidence="1">
    <location>
        <begin position="2"/>
        <end position="297"/>
    </location>
</feature>
<dbReference type="GO" id="GO:0071949">
    <property type="term" value="F:FAD binding"/>
    <property type="evidence" value="ECO:0007669"/>
    <property type="project" value="TreeGrafter"/>
</dbReference>
<evidence type="ECO:0000313" key="3">
    <source>
        <dbReference type="Proteomes" id="UP000315842"/>
    </source>
</evidence>
<dbReference type="SUPFAM" id="SSF51905">
    <property type="entry name" value="FAD/NAD(P)-binding domain"/>
    <property type="match status" value="2"/>
</dbReference>
<dbReference type="PANTHER" id="PTHR10632:SF2">
    <property type="entry name" value="SULFIDE:QUINONE OXIDOREDUCTASE, MITOCHONDRIAL"/>
    <property type="match status" value="1"/>
</dbReference>
<reference evidence="2 3" key="1">
    <citation type="submission" date="2019-06" db="EMBL/GenBank/DDBJ databases">
        <title>Whole genome shotgun sequence of Cellulomonas uda NBRC 3747.</title>
        <authorList>
            <person name="Hosoyama A."/>
            <person name="Uohara A."/>
            <person name="Ohji S."/>
            <person name="Ichikawa N."/>
        </authorList>
    </citation>
    <scope>NUCLEOTIDE SEQUENCE [LARGE SCALE GENOMIC DNA]</scope>
    <source>
        <strain evidence="2 3">NBRC 3747</strain>
    </source>
</reference>
<accession>A0A4Y3K6K1</accession>
<sequence>MLVIGGGNAGISLAAKLRRDGCRDVAVVDPRDTHHYRPLLSYVASGMATLDDLRRPERDVVPDGVRWYRDEVTGVDPQASHVRLASGQVLHGTDVVVCPGSQVDWDAVPGAEAAMATPAAATSYLPELAAKTWTMLSSLTSGTAVFAVCDRHVPCGPVALKPLLTLADHWRRTGVLDAIDIRLVHEGDALVGQERADRELRAAARRFGVDVRMRTRVESVDPQRRVVRVSGPDGPDEVHYDAFYLAPPHRAPAWIAGSGLATAASDGFVAVDPYTLQHVEHPTVWGLGDAADVRTPPSGGALRKQVPVVAHNIAARRTGAPMRRYEGYTVAPVTTDRRRLLLGEFDRDGTPDPTFRFPDLVRPRRSLLAFDRYLEPAVYWHRLLKGKVS</sequence>
<protein>
    <submittedName>
        <fullName evidence="2">Pyridine nucleotide-disulfide oxidoreductase</fullName>
    </submittedName>
</protein>
<evidence type="ECO:0000259" key="1">
    <source>
        <dbReference type="Pfam" id="PF07992"/>
    </source>
</evidence>
<dbReference type="AlphaFoldDB" id="A0A4Y3K6K1"/>
<dbReference type="EMBL" id="BJLP01000001">
    <property type="protein sequence ID" value="GEA79653.1"/>
    <property type="molecule type" value="Genomic_DNA"/>
</dbReference>
<dbReference type="InterPro" id="IPR023753">
    <property type="entry name" value="FAD/NAD-binding_dom"/>
</dbReference>
<proteinExistence type="predicted"/>
<evidence type="ECO:0000313" key="2">
    <source>
        <dbReference type="EMBL" id="GEA79653.1"/>
    </source>
</evidence>
<dbReference type="Proteomes" id="UP000315842">
    <property type="component" value="Unassembled WGS sequence"/>
</dbReference>